<keyword evidence="11" id="KW-0676">Redox-active center</keyword>
<dbReference type="PANTHER" id="PTHR43469:SF1">
    <property type="entry name" value="SPBETA PROPHAGE-DERIVED DISULFIDE BOND FORMATION PROTEIN B"/>
    <property type="match status" value="1"/>
</dbReference>
<keyword evidence="3" id="KW-0813">Transport</keyword>
<feature type="transmembrane region" description="Helical" evidence="12">
    <location>
        <begin position="18"/>
        <end position="38"/>
    </location>
</feature>
<evidence type="ECO:0000256" key="8">
    <source>
        <dbReference type="ARBA" id="ARBA00023136"/>
    </source>
</evidence>
<evidence type="ECO:0000256" key="9">
    <source>
        <dbReference type="ARBA" id="ARBA00023157"/>
    </source>
</evidence>
<evidence type="ECO:0000256" key="5">
    <source>
        <dbReference type="ARBA" id="ARBA00022982"/>
    </source>
</evidence>
<evidence type="ECO:0000256" key="12">
    <source>
        <dbReference type="SAM" id="Phobius"/>
    </source>
</evidence>
<dbReference type="PANTHER" id="PTHR43469">
    <property type="entry name" value="DISULFIDE FORMATION PROTEIN-RELATED"/>
    <property type="match status" value="1"/>
</dbReference>
<dbReference type="InterPro" id="IPR012187">
    <property type="entry name" value="Disulphide_bond_form_BdbC"/>
</dbReference>
<evidence type="ECO:0000256" key="7">
    <source>
        <dbReference type="ARBA" id="ARBA00023002"/>
    </source>
</evidence>
<keyword evidence="7" id="KW-0560">Oxidoreductase</keyword>
<evidence type="ECO:0000256" key="10">
    <source>
        <dbReference type="ARBA" id="ARBA00023186"/>
    </source>
</evidence>
<evidence type="ECO:0000256" key="4">
    <source>
        <dbReference type="ARBA" id="ARBA00022692"/>
    </source>
</evidence>
<accession>A0ABN4G6Z4</accession>
<feature type="transmembrane region" description="Helical" evidence="12">
    <location>
        <begin position="120"/>
        <end position="144"/>
    </location>
</feature>
<feature type="transmembrane region" description="Helical" evidence="12">
    <location>
        <begin position="50"/>
        <end position="69"/>
    </location>
</feature>
<dbReference type="NCBIfam" id="NF002849">
    <property type="entry name" value="PRK03113.1"/>
    <property type="match status" value="1"/>
</dbReference>
<dbReference type="PIRSF" id="PIRSF036659">
    <property type="entry name" value="BdbC"/>
    <property type="match status" value="1"/>
</dbReference>
<name>A0ABN4G6Z4_9STAP</name>
<dbReference type="SUPFAM" id="SSF158442">
    <property type="entry name" value="DsbB-like"/>
    <property type="match status" value="1"/>
</dbReference>
<keyword evidence="4 12" id="KW-0812">Transmembrane</keyword>
<comment type="similarity">
    <text evidence="2">Belongs to the DsbB family. BdbC subfamily.</text>
</comment>
<evidence type="ECO:0000256" key="2">
    <source>
        <dbReference type="ARBA" id="ARBA00007602"/>
    </source>
</evidence>
<dbReference type="InterPro" id="IPR023380">
    <property type="entry name" value="DsbB-like_sf"/>
</dbReference>
<dbReference type="Proteomes" id="UP000034029">
    <property type="component" value="Chromosome"/>
</dbReference>
<reference evidence="14" key="2">
    <citation type="submission" date="2015-04" db="EMBL/GenBank/DDBJ databases">
        <title>Complete genome sequence of Salinicoccus halodurans strain H3B36, isolated from the Qaidam basin of China.</title>
        <authorList>
            <person name="Ma Y."/>
            <person name="Jiang K."/>
            <person name="Xue Y."/>
        </authorList>
    </citation>
    <scope>NUCLEOTIDE SEQUENCE [LARGE SCALE GENOMIC DNA]</scope>
    <source>
        <strain evidence="14">H3B36</strain>
    </source>
</reference>
<evidence type="ECO:0000256" key="3">
    <source>
        <dbReference type="ARBA" id="ARBA00022448"/>
    </source>
</evidence>
<proteinExistence type="inferred from homology"/>
<dbReference type="EMBL" id="CP011366">
    <property type="protein sequence ID" value="AKG74441.1"/>
    <property type="molecule type" value="Genomic_DNA"/>
</dbReference>
<reference evidence="13 14" key="1">
    <citation type="journal article" date="2015" name="Int. J. Syst. Evol. Microbiol.">
        <title>Complete genome sequence of Salinicoccus halodurans H3B36, isolated from the Qaidam Basin in China.</title>
        <authorList>
            <person name="Jiang K."/>
            <person name="Xue Y."/>
            <person name="Ma Y."/>
        </authorList>
    </citation>
    <scope>NUCLEOTIDE SEQUENCE [LARGE SCALE GENOMIC DNA]</scope>
    <source>
        <strain evidence="13 14">H3B36</strain>
    </source>
</reference>
<evidence type="ECO:0000256" key="6">
    <source>
        <dbReference type="ARBA" id="ARBA00022989"/>
    </source>
</evidence>
<feature type="transmembrane region" description="Helical" evidence="12">
    <location>
        <begin position="76"/>
        <end position="95"/>
    </location>
</feature>
<keyword evidence="5" id="KW-0249">Electron transport</keyword>
<sequence>MNYKLTPNRRSQMDRRKLYLQLLFFTSLIATMGSLYFSEIRQYVPCEFCWYQRILMYPIVIISLIGLIRNDFGAKYYIRIFSILGIIIGGYHYALQKVSILGDGMAACEGVSCTVQYINWLGFITIPLLSFTAFVVILILTFLIKKD</sequence>
<evidence type="ECO:0000256" key="1">
    <source>
        <dbReference type="ARBA" id="ARBA00004141"/>
    </source>
</evidence>
<dbReference type="Gene3D" id="1.20.1550.10">
    <property type="entry name" value="DsbB-like"/>
    <property type="match status" value="1"/>
</dbReference>
<dbReference type="InterPro" id="IPR003752">
    <property type="entry name" value="DiS_bond_form_DsbB/BdbC"/>
</dbReference>
<protein>
    <submittedName>
        <fullName evidence="13">Disulfide bond formation protein DsbB</fullName>
    </submittedName>
</protein>
<evidence type="ECO:0000313" key="14">
    <source>
        <dbReference type="Proteomes" id="UP000034029"/>
    </source>
</evidence>
<keyword evidence="14" id="KW-1185">Reference proteome</keyword>
<organism evidence="13 14">
    <name type="scientific">Salinicoccus halodurans</name>
    <dbReference type="NCBI Taxonomy" id="407035"/>
    <lineage>
        <taxon>Bacteria</taxon>
        <taxon>Bacillati</taxon>
        <taxon>Bacillota</taxon>
        <taxon>Bacilli</taxon>
        <taxon>Bacillales</taxon>
        <taxon>Staphylococcaceae</taxon>
        <taxon>Salinicoccus</taxon>
    </lineage>
</organism>
<keyword evidence="8 12" id="KW-0472">Membrane</keyword>
<gene>
    <name evidence="13" type="ORF">AAT16_09555</name>
</gene>
<evidence type="ECO:0000256" key="11">
    <source>
        <dbReference type="ARBA" id="ARBA00023284"/>
    </source>
</evidence>
<comment type="subcellular location">
    <subcellularLocation>
        <location evidence="1">Membrane</location>
        <topology evidence="1">Multi-pass membrane protein</topology>
    </subcellularLocation>
</comment>
<evidence type="ECO:0000313" key="13">
    <source>
        <dbReference type="EMBL" id="AKG74441.1"/>
    </source>
</evidence>
<keyword evidence="10" id="KW-0143">Chaperone</keyword>
<dbReference type="Pfam" id="PF02600">
    <property type="entry name" value="DsbB"/>
    <property type="match status" value="1"/>
</dbReference>
<keyword evidence="6 12" id="KW-1133">Transmembrane helix</keyword>
<keyword evidence="9" id="KW-1015">Disulfide bond</keyword>